<organism evidence="2 3">
    <name type="scientific">Streptomyces tagetis</name>
    <dbReference type="NCBI Taxonomy" id="2820809"/>
    <lineage>
        <taxon>Bacteria</taxon>
        <taxon>Bacillati</taxon>
        <taxon>Actinomycetota</taxon>
        <taxon>Actinomycetes</taxon>
        <taxon>Kitasatosporales</taxon>
        <taxon>Streptomycetaceae</taxon>
        <taxon>Streptomyces</taxon>
    </lineage>
</organism>
<dbReference type="EMBL" id="JAGPNL010000002">
    <property type="protein sequence ID" value="MBQ0826547.1"/>
    <property type="molecule type" value="Genomic_DNA"/>
</dbReference>
<accession>A0A940XG74</accession>
<sequence length="130" mass="14502">MTAPHSDLYETGLRIRREVLGEAHVDRSLAAASDFSRVAQDFVTEHCWGALWARDGLERKTRSMLNLVMLAALNRNHELGVHVRGAITNGVTEDEIRECLLQVAVYCGMPAALEAFRVADGVLRDLRDQD</sequence>
<dbReference type="RefSeq" id="WP_210869927.1">
    <property type="nucleotide sequence ID" value="NZ_JAGPNL010000002.1"/>
</dbReference>
<name>A0A940XG74_9ACTN</name>
<feature type="domain" description="Carboxymuconolactone decarboxylase-like" evidence="1">
    <location>
        <begin position="40"/>
        <end position="120"/>
    </location>
</feature>
<comment type="caution">
    <text evidence="2">The sequence shown here is derived from an EMBL/GenBank/DDBJ whole genome shotgun (WGS) entry which is preliminary data.</text>
</comment>
<dbReference type="PANTHER" id="PTHR33570">
    <property type="entry name" value="4-CARBOXYMUCONOLACTONE DECARBOXYLASE FAMILY PROTEIN"/>
    <property type="match status" value="1"/>
</dbReference>
<gene>
    <name evidence="2" type="ORF">J5Y05_08510</name>
</gene>
<evidence type="ECO:0000313" key="3">
    <source>
        <dbReference type="Proteomes" id="UP000677875"/>
    </source>
</evidence>
<dbReference type="InterPro" id="IPR052512">
    <property type="entry name" value="4CMD/NDH-1_regulator"/>
</dbReference>
<keyword evidence="3" id="KW-1185">Reference proteome</keyword>
<reference evidence="2" key="1">
    <citation type="submission" date="2021-04" db="EMBL/GenBank/DDBJ databases">
        <title>Genome seq and assembly of Streptomyces sp. RG38.</title>
        <authorList>
            <person name="Chhetri G."/>
        </authorList>
    </citation>
    <scope>NUCLEOTIDE SEQUENCE</scope>
    <source>
        <strain evidence="2">RG38</strain>
    </source>
</reference>
<dbReference type="SUPFAM" id="SSF69118">
    <property type="entry name" value="AhpD-like"/>
    <property type="match status" value="1"/>
</dbReference>
<dbReference type="InterPro" id="IPR003779">
    <property type="entry name" value="CMD-like"/>
</dbReference>
<dbReference type="PANTHER" id="PTHR33570:SF2">
    <property type="entry name" value="CARBOXYMUCONOLACTONE DECARBOXYLASE-LIKE DOMAIN-CONTAINING PROTEIN"/>
    <property type="match status" value="1"/>
</dbReference>
<dbReference type="Pfam" id="PF02627">
    <property type="entry name" value="CMD"/>
    <property type="match status" value="1"/>
</dbReference>
<dbReference type="GO" id="GO:0051920">
    <property type="term" value="F:peroxiredoxin activity"/>
    <property type="evidence" value="ECO:0007669"/>
    <property type="project" value="InterPro"/>
</dbReference>
<evidence type="ECO:0000259" key="1">
    <source>
        <dbReference type="Pfam" id="PF02627"/>
    </source>
</evidence>
<dbReference type="AlphaFoldDB" id="A0A940XG74"/>
<proteinExistence type="predicted"/>
<protein>
    <submittedName>
        <fullName evidence="2">Carboxymuconolactone decarboxylase family protein</fullName>
    </submittedName>
</protein>
<dbReference type="Gene3D" id="1.20.1290.10">
    <property type="entry name" value="AhpD-like"/>
    <property type="match status" value="1"/>
</dbReference>
<dbReference type="InterPro" id="IPR029032">
    <property type="entry name" value="AhpD-like"/>
</dbReference>
<evidence type="ECO:0000313" key="2">
    <source>
        <dbReference type="EMBL" id="MBQ0826547.1"/>
    </source>
</evidence>
<dbReference type="Proteomes" id="UP000677875">
    <property type="component" value="Unassembled WGS sequence"/>
</dbReference>